<proteinExistence type="predicted"/>
<name>A0A8T0NNC1_PANVG</name>
<evidence type="ECO:0000313" key="2">
    <source>
        <dbReference type="EMBL" id="KAG2548666.1"/>
    </source>
</evidence>
<feature type="region of interest" description="Disordered" evidence="1">
    <location>
        <begin position="70"/>
        <end position="95"/>
    </location>
</feature>
<dbReference type="Proteomes" id="UP000823388">
    <property type="component" value="Chromosome 9K"/>
</dbReference>
<feature type="region of interest" description="Disordered" evidence="1">
    <location>
        <begin position="295"/>
        <end position="334"/>
    </location>
</feature>
<organism evidence="2 3">
    <name type="scientific">Panicum virgatum</name>
    <name type="common">Blackwell switchgrass</name>
    <dbReference type="NCBI Taxonomy" id="38727"/>
    <lineage>
        <taxon>Eukaryota</taxon>
        <taxon>Viridiplantae</taxon>
        <taxon>Streptophyta</taxon>
        <taxon>Embryophyta</taxon>
        <taxon>Tracheophyta</taxon>
        <taxon>Spermatophyta</taxon>
        <taxon>Magnoliopsida</taxon>
        <taxon>Liliopsida</taxon>
        <taxon>Poales</taxon>
        <taxon>Poaceae</taxon>
        <taxon>PACMAD clade</taxon>
        <taxon>Panicoideae</taxon>
        <taxon>Panicodae</taxon>
        <taxon>Paniceae</taxon>
        <taxon>Panicinae</taxon>
        <taxon>Panicum</taxon>
        <taxon>Panicum sect. Hiantes</taxon>
    </lineage>
</organism>
<keyword evidence="3" id="KW-1185">Reference proteome</keyword>
<accession>A0A8T0NNC1</accession>
<evidence type="ECO:0000313" key="3">
    <source>
        <dbReference type="Proteomes" id="UP000823388"/>
    </source>
</evidence>
<feature type="compositionally biased region" description="Basic residues" evidence="1">
    <location>
        <begin position="79"/>
        <end position="95"/>
    </location>
</feature>
<gene>
    <name evidence="2" type="ORF">PVAP13_9KG211985</name>
</gene>
<dbReference type="EMBL" id="CM029053">
    <property type="protein sequence ID" value="KAG2548666.1"/>
    <property type="molecule type" value="Genomic_DNA"/>
</dbReference>
<evidence type="ECO:0000256" key="1">
    <source>
        <dbReference type="SAM" id="MobiDB-lite"/>
    </source>
</evidence>
<dbReference type="AlphaFoldDB" id="A0A8T0NNC1"/>
<sequence>MYRKYRSHPSRFWRNRIHYSLLHSIIGFFSSHGSRRRRRRPFLPSPPPRSVDPGCRFRLCPWRRRAVLPSPPQSPCPRRAGRAGPGRRRRCRRSRPVPWRCAGHQRRSDPGCRRTRRPCWLPHGALPPLLLPCSLLGPRHRPIRCRPAQGVAAGCPTVPCRPSYSPAVGWAPVAARSAAQGGQGAGVAPAPDGAPLQQASTLLDAPQGAAAAPAAAWRALRRELDALAAIEQTVAVRCTSPEFTDAAAAPPATSLLWGYRGCPRPRPPRVRWRSSARPRPPLLWGAVAAPARDLPCSGNPRRAQGPRAGRCLPRRRAGRRAQGPRAGRRPGRVAALGRRRHPVRRIHLTRSPWRRPCCQTSRARARARPPPWCSSHRPDRGWGRPRASAADGTWWCSGHSGPDSGSHSCYWSWRYALAILLRPMARAHPDVAGSGSGGPRPQPQPAAMFAASAPLFAPFWTPPAPPSQQPTWPGGWDQAALAQSFSATGRTPPVSTESIADSGASFHTTPHAGILFLSFHHGW</sequence>
<reference evidence="2" key="1">
    <citation type="submission" date="2020-05" db="EMBL/GenBank/DDBJ databases">
        <title>WGS assembly of Panicum virgatum.</title>
        <authorList>
            <person name="Lovell J.T."/>
            <person name="Jenkins J."/>
            <person name="Shu S."/>
            <person name="Juenger T.E."/>
            <person name="Schmutz J."/>
        </authorList>
    </citation>
    <scope>NUCLEOTIDE SEQUENCE</scope>
    <source>
        <strain evidence="2">AP13</strain>
    </source>
</reference>
<protein>
    <submittedName>
        <fullName evidence="2">Uncharacterized protein</fullName>
    </submittedName>
</protein>
<comment type="caution">
    <text evidence="2">The sequence shown here is derived from an EMBL/GenBank/DDBJ whole genome shotgun (WGS) entry which is preliminary data.</text>
</comment>